<protein>
    <recommendedName>
        <fullName evidence="6">Cationic amino acid transporter C-terminal domain-containing protein</fullName>
    </recommendedName>
</protein>
<dbReference type="Proteomes" id="UP001367676">
    <property type="component" value="Unassembled WGS sequence"/>
</dbReference>
<name>A0AAN9TKX3_9HEMI</name>
<keyword evidence="4 5" id="KW-0472">Membrane</keyword>
<feature type="transmembrane region" description="Helical" evidence="5">
    <location>
        <begin position="374"/>
        <end position="393"/>
    </location>
</feature>
<dbReference type="GO" id="GO:0061459">
    <property type="term" value="F:L-arginine transmembrane transporter activity"/>
    <property type="evidence" value="ECO:0007669"/>
    <property type="project" value="TreeGrafter"/>
</dbReference>
<feature type="domain" description="Cationic amino acid transporter C-terminal" evidence="6">
    <location>
        <begin position="492"/>
        <end position="542"/>
    </location>
</feature>
<evidence type="ECO:0000256" key="2">
    <source>
        <dbReference type="ARBA" id="ARBA00022692"/>
    </source>
</evidence>
<dbReference type="PIRSF" id="PIRSF006060">
    <property type="entry name" value="AA_transporter"/>
    <property type="match status" value="1"/>
</dbReference>
<feature type="transmembrane region" description="Helical" evidence="5">
    <location>
        <begin position="166"/>
        <end position="183"/>
    </location>
</feature>
<dbReference type="GO" id="GO:0097638">
    <property type="term" value="P:L-arginine import across plasma membrane"/>
    <property type="evidence" value="ECO:0007669"/>
    <property type="project" value="TreeGrafter"/>
</dbReference>
<feature type="transmembrane region" description="Helical" evidence="5">
    <location>
        <begin position="519"/>
        <end position="537"/>
    </location>
</feature>
<dbReference type="GO" id="GO:0000064">
    <property type="term" value="F:L-ornithine transmembrane transporter activity"/>
    <property type="evidence" value="ECO:0007669"/>
    <property type="project" value="TreeGrafter"/>
</dbReference>
<evidence type="ECO:0000256" key="3">
    <source>
        <dbReference type="ARBA" id="ARBA00022989"/>
    </source>
</evidence>
<dbReference type="InterPro" id="IPR029485">
    <property type="entry name" value="CAT_C"/>
</dbReference>
<feature type="transmembrane region" description="Helical" evidence="5">
    <location>
        <begin position="490"/>
        <end position="513"/>
    </location>
</feature>
<feature type="transmembrane region" description="Helical" evidence="5">
    <location>
        <begin position="276"/>
        <end position="303"/>
    </location>
</feature>
<dbReference type="InterPro" id="IPR002293">
    <property type="entry name" value="AA/rel_permease1"/>
</dbReference>
<evidence type="ECO:0000313" key="8">
    <source>
        <dbReference type="Proteomes" id="UP001367676"/>
    </source>
</evidence>
<dbReference type="GO" id="GO:0005886">
    <property type="term" value="C:plasma membrane"/>
    <property type="evidence" value="ECO:0007669"/>
    <property type="project" value="TreeGrafter"/>
</dbReference>
<dbReference type="PANTHER" id="PTHR43243">
    <property type="entry name" value="INNER MEMBRANE TRANSPORTER YGJI-RELATED"/>
    <property type="match status" value="1"/>
</dbReference>
<keyword evidence="3 5" id="KW-1133">Transmembrane helix</keyword>
<evidence type="ECO:0000256" key="4">
    <source>
        <dbReference type="ARBA" id="ARBA00023136"/>
    </source>
</evidence>
<keyword evidence="8" id="KW-1185">Reference proteome</keyword>
<accession>A0AAN9TKX3</accession>
<feature type="transmembrane region" description="Helical" evidence="5">
    <location>
        <begin position="399"/>
        <end position="418"/>
    </location>
</feature>
<evidence type="ECO:0000256" key="5">
    <source>
        <dbReference type="SAM" id="Phobius"/>
    </source>
</evidence>
<keyword evidence="2 5" id="KW-0812">Transmembrane</keyword>
<dbReference type="EMBL" id="JBBCAQ010000010">
    <property type="protein sequence ID" value="KAK7601020.1"/>
    <property type="molecule type" value="Genomic_DNA"/>
</dbReference>
<feature type="transmembrane region" description="Helical" evidence="5">
    <location>
        <begin position="32"/>
        <end position="55"/>
    </location>
</feature>
<dbReference type="GO" id="GO:0015189">
    <property type="term" value="F:L-lysine transmembrane transporter activity"/>
    <property type="evidence" value="ECO:0007669"/>
    <property type="project" value="TreeGrafter"/>
</dbReference>
<sequence length="566" mass="62152">MTQLYKAQKWYAVFSRRKQEVIDAKPNKLARVLGLIDLTALGVGSTLGLGVYVLAGSVAYYQAGPGVTLSFLIAAIASAFAGLCYAEFASRVPRAGSAYVYSYVTIGEFCAFIIGWNLILEYAIGIASVAKGTSNYVDALMNNTMRDAFTNFFPMNVSFLAPYPDFFSAGVIFVLTGLLAWGVKESSNVNGIFTIINLITVVTVIICGIFKANTSYWSIPKSAIPENVKGGEGGFLPYGIAGVWAGAAKCFYGFVGFDVIATTGDEAKNPKRNIPLAIMAALIIIFFAYFGVATVITMMIPYYEQNPDAPLPFAFKQVGLTSIMWIVSTGAICALCTSMLGSIYPLPRILYAMAEDGLLFECFSYVHPKTQTPLIATILSGLLAGIVSGIFNLTQLIDMMSIGTLLAYIIVAFCILVLRYGSDSEVSKQSQTIHKNTTDKRSSVHSVMNTLRELFNLTGTKYSSPETELVAFRAIVSFLLTRQPKSNKPVLFLVPLVPLIPCCSIVMNIYLMLELDVHTWIRFILWLIIGLLIYIFYSVSHSVQGRYDQERKELEIKQIRSNEEPK</sequence>
<dbReference type="Gene3D" id="1.20.1740.10">
    <property type="entry name" value="Amino acid/polyamine transporter I"/>
    <property type="match status" value="2"/>
</dbReference>
<evidence type="ECO:0000256" key="1">
    <source>
        <dbReference type="ARBA" id="ARBA00004141"/>
    </source>
</evidence>
<feature type="transmembrane region" description="Helical" evidence="5">
    <location>
        <begin position="195"/>
        <end position="215"/>
    </location>
</feature>
<dbReference type="Pfam" id="PF13906">
    <property type="entry name" value="AA_permease_C"/>
    <property type="match status" value="1"/>
</dbReference>
<organism evidence="7 8">
    <name type="scientific">Parthenolecanium corni</name>
    <dbReference type="NCBI Taxonomy" id="536013"/>
    <lineage>
        <taxon>Eukaryota</taxon>
        <taxon>Metazoa</taxon>
        <taxon>Ecdysozoa</taxon>
        <taxon>Arthropoda</taxon>
        <taxon>Hexapoda</taxon>
        <taxon>Insecta</taxon>
        <taxon>Pterygota</taxon>
        <taxon>Neoptera</taxon>
        <taxon>Paraneoptera</taxon>
        <taxon>Hemiptera</taxon>
        <taxon>Sternorrhyncha</taxon>
        <taxon>Coccoidea</taxon>
        <taxon>Coccidae</taxon>
        <taxon>Parthenolecanium</taxon>
    </lineage>
</organism>
<dbReference type="AlphaFoldDB" id="A0AAN9TKX3"/>
<comment type="caution">
    <text evidence="7">The sequence shown here is derived from an EMBL/GenBank/DDBJ whole genome shotgun (WGS) entry which is preliminary data.</text>
</comment>
<dbReference type="FunFam" id="1.20.1740.10:FF:000010">
    <property type="entry name" value="probable cationic amino acid transporter"/>
    <property type="match status" value="1"/>
</dbReference>
<evidence type="ECO:0000259" key="6">
    <source>
        <dbReference type="Pfam" id="PF13906"/>
    </source>
</evidence>
<feature type="transmembrane region" description="Helical" evidence="5">
    <location>
        <begin position="323"/>
        <end position="344"/>
    </location>
</feature>
<evidence type="ECO:0000313" key="7">
    <source>
        <dbReference type="EMBL" id="KAK7601020.1"/>
    </source>
</evidence>
<feature type="transmembrane region" description="Helical" evidence="5">
    <location>
        <begin position="98"/>
        <end position="119"/>
    </location>
</feature>
<dbReference type="Pfam" id="PF13520">
    <property type="entry name" value="AA_permease_2"/>
    <property type="match status" value="1"/>
</dbReference>
<gene>
    <name evidence="7" type="ORF">V9T40_008461</name>
</gene>
<feature type="transmembrane region" description="Helical" evidence="5">
    <location>
        <begin position="235"/>
        <end position="255"/>
    </location>
</feature>
<feature type="transmembrane region" description="Helical" evidence="5">
    <location>
        <begin position="67"/>
        <end position="86"/>
    </location>
</feature>
<dbReference type="PANTHER" id="PTHR43243:SF95">
    <property type="entry name" value="LD37241P"/>
    <property type="match status" value="1"/>
</dbReference>
<comment type="subcellular location">
    <subcellularLocation>
        <location evidence="1">Membrane</location>
        <topology evidence="1">Multi-pass membrane protein</topology>
    </subcellularLocation>
</comment>
<reference evidence="7 8" key="1">
    <citation type="submission" date="2024-03" db="EMBL/GenBank/DDBJ databases">
        <title>Adaptation during the transition from Ophiocordyceps entomopathogen to insect associate is accompanied by gene loss and intensified selection.</title>
        <authorList>
            <person name="Ward C.M."/>
            <person name="Onetto C.A."/>
            <person name="Borneman A.R."/>
        </authorList>
    </citation>
    <scope>NUCLEOTIDE SEQUENCE [LARGE SCALE GENOMIC DNA]</scope>
    <source>
        <strain evidence="7">AWRI1</strain>
        <tissue evidence="7">Single Adult Female</tissue>
    </source>
</reference>
<proteinExistence type="predicted"/>